<reference evidence="2" key="2">
    <citation type="submission" date="2015-03" db="UniProtKB">
        <authorList>
            <consortium name="EnsemblPlants"/>
        </authorList>
    </citation>
    <scope>IDENTIFICATION</scope>
</reference>
<accession>A0A0D3BQL8</accession>
<organism evidence="2 3">
    <name type="scientific">Brassica oleracea var. oleracea</name>
    <dbReference type="NCBI Taxonomy" id="109376"/>
    <lineage>
        <taxon>Eukaryota</taxon>
        <taxon>Viridiplantae</taxon>
        <taxon>Streptophyta</taxon>
        <taxon>Embryophyta</taxon>
        <taxon>Tracheophyta</taxon>
        <taxon>Spermatophyta</taxon>
        <taxon>Magnoliopsida</taxon>
        <taxon>eudicotyledons</taxon>
        <taxon>Gunneridae</taxon>
        <taxon>Pentapetalae</taxon>
        <taxon>rosids</taxon>
        <taxon>malvids</taxon>
        <taxon>Brassicales</taxon>
        <taxon>Brassicaceae</taxon>
        <taxon>Brassiceae</taxon>
        <taxon>Brassica</taxon>
    </lineage>
</organism>
<dbReference type="Proteomes" id="UP000032141">
    <property type="component" value="Chromosome C4"/>
</dbReference>
<keyword evidence="1" id="KW-1133">Transmembrane helix</keyword>
<sequence length="109" mass="12570">MIVEDERDGYIQFDVSIFQQPESNRSAQVDFSYSDQMPTNLGNVMGMMTIRNELFVCRNSILLIVELGCYWLMVNASVVVLVCPASKQMWNKNTCETRRHGSRHKKTCD</sequence>
<keyword evidence="1" id="KW-0472">Membrane</keyword>
<evidence type="ECO:0000256" key="1">
    <source>
        <dbReference type="SAM" id="Phobius"/>
    </source>
</evidence>
<dbReference type="HOGENOM" id="CLU_2187593_0_0_1"/>
<name>A0A0D3BQL8_BRAOL</name>
<dbReference type="EnsemblPlants" id="Bo4g026460.1">
    <property type="protein sequence ID" value="Bo4g026460.1"/>
    <property type="gene ID" value="Bo4g026460"/>
</dbReference>
<feature type="transmembrane region" description="Helical" evidence="1">
    <location>
        <begin position="61"/>
        <end position="83"/>
    </location>
</feature>
<dbReference type="AlphaFoldDB" id="A0A0D3BQL8"/>
<keyword evidence="3" id="KW-1185">Reference proteome</keyword>
<evidence type="ECO:0000313" key="2">
    <source>
        <dbReference type="EnsemblPlants" id="Bo4g026460.1"/>
    </source>
</evidence>
<reference evidence="2 3" key="1">
    <citation type="journal article" date="2014" name="Genome Biol.">
        <title>Transcriptome and methylome profiling reveals relics of genome dominance in the mesopolyploid Brassica oleracea.</title>
        <authorList>
            <person name="Parkin I.A."/>
            <person name="Koh C."/>
            <person name="Tang H."/>
            <person name="Robinson S.J."/>
            <person name="Kagale S."/>
            <person name="Clarke W.E."/>
            <person name="Town C.D."/>
            <person name="Nixon J."/>
            <person name="Krishnakumar V."/>
            <person name="Bidwell S.L."/>
            <person name="Denoeud F."/>
            <person name="Belcram H."/>
            <person name="Links M.G."/>
            <person name="Just J."/>
            <person name="Clarke C."/>
            <person name="Bender T."/>
            <person name="Huebert T."/>
            <person name="Mason A.S."/>
            <person name="Pires J.C."/>
            <person name="Barker G."/>
            <person name="Moore J."/>
            <person name="Walley P.G."/>
            <person name="Manoli S."/>
            <person name="Batley J."/>
            <person name="Edwards D."/>
            <person name="Nelson M.N."/>
            <person name="Wang X."/>
            <person name="Paterson A.H."/>
            <person name="King G."/>
            <person name="Bancroft I."/>
            <person name="Chalhoub B."/>
            <person name="Sharpe A.G."/>
        </authorList>
    </citation>
    <scope>NUCLEOTIDE SEQUENCE</scope>
    <source>
        <strain evidence="2 3">cv. TO1000</strain>
    </source>
</reference>
<proteinExistence type="predicted"/>
<evidence type="ECO:0000313" key="3">
    <source>
        <dbReference type="Proteomes" id="UP000032141"/>
    </source>
</evidence>
<dbReference type="Gramene" id="Bo4g026460.1">
    <property type="protein sequence ID" value="Bo4g026460.1"/>
    <property type="gene ID" value="Bo4g026460"/>
</dbReference>
<protein>
    <submittedName>
        <fullName evidence="2">Uncharacterized protein</fullName>
    </submittedName>
</protein>
<keyword evidence="1" id="KW-0812">Transmembrane</keyword>